<comment type="caution">
    <text evidence="3">The sequence shown here is derived from an EMBL/GenBank/DDBJ whole genome shotgun (WGS) entry which is preliminary data.</text>
</comment>
<dbReference type="PANTHER" id="PTHR33928">
    <property type="entry name" value="POLYGALACTURONASE QRT3"/>
    <property type="match status" value="1"/>
</dbReference>
<dbReference type="AlphaFoldDB" id="A0A8H5HPL8"/>
<dbReference type="OrthoDB" id="1046782at2759"/>
<keyword evidence="4" id="KW-1185">Reference proteome</keyword>
<feature type="domain" description="Rhamnogalacturonase A/B/Epimerase-like pectate lyase" evidence="2">
    <location>
        <begin position="267"/>
        <end position="334"/>
    </location>
</feature>
<feature type="domain" description="Rhamnogalacturonase A/B/Epimerase-like pectate lyase" evidence="2">
    <location>
        <begin position="901"/>
        <end position="966"/>
    </location>
</feature>
<evidence type="ECO:0000256" key="1">
    <source>
        <dbReference type="SAM" id="SignalP"/>
    </source>
</evidence>
<feature type="domain" description="Rhamnogalacturonase A/B/Epimerase-like pectate lyase" evidence="2">
    <location>
        <begin position="534"/>
        <end position="779"/>
    </location>
</feature>
<dbReference type="InterPro" id="IPR024535">
    <property type="entry name" value="RHGA/B-epi-like_pectate_lyase"/>
</dbReference>
<dbReference type="GO" id="GO:0004650">
    <property type="term" value="F:polygalacturonase activity"/>
    <property type="evidence" value="ECO:0007669"/>
    <property type="project" value="InterPro"/>
</dbReference>
<protein>
    <recommendedName>
        <fullName evidence="2">Rhamnogalacturonase A/B/Epimerase-like pectate lyase domain-containing protein</fullName>
    </recommendedName>
</protein>
<feature type="chain" id="PRO_5034954188" description="Rhamnogalacturonase A/B/Epimerase-like pectate lyase domain-containing protein" evidence="1">
    <location>
        <begin position="23"/>
        <end position="1275"/>
    </location>
</feature>
<dbReference type="EMBL" id="JAACJP010000002">
    <property type="protein sequence ID" value="KAF5387123.1"/>
    <property type="molecule type" value="Genomic_DNA"/>
</dbReference>
<reference evidence="3 4" key="1">
    <citation type="journal article" date="2020" name="ISME J.">
        <title>Uncovering the hidden diversity of litter-decomposition mechanisms in mushroom-forming fungi.</title>
        <authorList>
            <person name="Floudas D."/>
            <person name="Bentzer J."/>
            <person name="Ahren D."/>
            <person name="Johansson T."/>
            <person name="Persson P."/>
            <person name="Tunlid A."/>
        </authorList>
    </citation>
    <scope>NUCLEOTIDE SEQUENCE [LARGE SCALE GENOMIC DNA]</scope>
    <source>
        <strain evidence="3 4">CBS 661.87</strain>
    </source>
</reference>
<dbReference type="Gene3D" id="2.160.20.10">
    <property type="entry name" value="Single-stranded right-handed beta-helix, Pectin lyase-like"/>
    <property type="match status" value="5"/>
</dbReference>
<dbReference type="Pfam" id="PF12708">
    <property type="entry name" value="Pect-lyase_RHGA_epim"/>
    <property type="match status" value="4"/>
</dbReference>
<organism evidence="3 4">
    <name type="scientific">Tricholomella constricta</name>
    <dbReference type="NCBI Taxonomy" id="117010"/>
    <lineage>
        <taxon>Eukaryota</taxon>
        <taxon>Fungi</taxon>
        <taxon>Dikarya</taxon>
        <taxon>Basidiomycota</taxon>
        <taxon>Agaricomycotina</taxon>
        <taxon>Agaricomycetes</taxon>
        <taxon>Agaricomycetidae</taxon>
        <taxon>Agaricales</taxon>
        <taxon>Tricholomatineae</taxon>
        <taxon>Lyophyllaceae</taxon>
        <taxon>Tricholomella</taxon>
    </lineage>
</organism>
<dbReference type="PANTHER" id="PTHR33928:SF2">
    <property type="entry name" value="PECTATE LYASE SUPERFAMILY PROTEIN DOMAIN-CONTAINING PROTEIN-RELATED"/>
    <property type="match status" value="1"/>
</dbReference>
<sequence>MHLHSLSLVLGIILSAVSFVFGLGTSCTSPLGAGTAAAGDPYWLETIKHQGLAAYNSNPGGYQVFRNVKNFGAKGDGVTDDTAAINAAITAGNRCGGGSCHSSTITPAIVYFPRGTYLVSAPIIAYYYTQLIGDAKAPPTLLAASSFNGIAVIDADPYIPGGGGAQYYTNQNNFNGKLAGSIVINNAKLNNVPTAVGVVGGAVVLAGGTTTISSWGQGNVYTGTNSAARFTQGSIHAANKPSVLLDSSGKIFGKTHPQYAAYAVSQFVSVKDNGAKGDGRTDDTLALKAIFSKFAGCKIIFFDAGTYIVSSTITIPAGTQIVGEAWSVIAGSGSAFKDQASPQVVVKVGDTNSQGLVEITDMLFTTVGPAAGAIVVEWNVKQPAGQNGGAGMWDTHIRLGGAAGTNLEASQCPSSGSGGFTNCFAAFLALHLTPASTAYLEGAWVWLADHDLDGDGSSQISLYSGRGILSESAGPVWMIGTAEHHVLYQYSLVNARNHYMGLIQTESPYYQPNPAPPAPFTVNSAFKDPTFSVFRNVKDFGAKGDGITDDTEAINLAISSGGRCGGGSSACNSSTITPALVYFPKGVYLISTPIIAYYYTQLVGDAKFPPTLLASANFEGLAVIDANPYIPGGGGAQFYTATTNFFRSVRNFVIDVRRVPAERSQGTGLHWQVAQATSLVNLVFEMSAAPGTAHQGIWMENGSGGYMGDLVFNGGKFGMWVGNQQYVITTLDAPSIDILHRFTVRNVTFNNVDTAVLNHWNWGWSFQGVMINNCKVGFDLLQGVSAVAIVDAVVRDTPVFIRSAAASRASLSGSLALSNILLKDVPTAVGDANGASALPGGAHVVIESWGQGNVYSGTDPTGEFKQGPIAAAHKPSVLLDSAGRIFGKKHPQYEDYSVREFVSVKDHGARGDGSTDDTRAIQTMFNKFAGRKIIFFNAGTYIVTSTITLPPGTRMVGEAWSVIAGKGNAFADQENPQVVIRVGEKHSRGVVEITDMIFSTVGPAPGAIVVEWNIREPNGHQGAAGMWNTHIRLGGAAGTELELANCPLGATDTEPCMAAFLALHLTHGSSAYLEGTWVWLADHILDGQGSSQISIYSGRGILSESEGPVWMLVTEHHVLYQYRLVHAKNHYMGLIQTESPYWQPSPAAPEPFSLDSAYKDPMFSETDTFSWALSIELSKDIIVFGAGLYSFFQNYSQACLDARNCQPQIIDIDSESVVHIYSLSTVASAFQVSVDGVGIVEESDNVNGFASTVTVWSSSGKSRHGGDQVHAEIGI</sequence>
<gene>
    <name evidence="3" type="ORF">D9615_001631</name>
</gene>
<dbReference type="InterPro" id="IPR011050">
    <property type="entry name" value="Pectin_lyase_fold/virulence"/>
</dbReference>
<dbReference type="InterPro" id="IPR012334">
    <property type="entry name" value="Pectin_lyas_fold"/>
</dbReference>
<evidence type="ECO:0000259" key="2">
    <source>
        <dbReference type="Pfam" id="PF12708"/>
    </source>
</evidence>
<dbReference type="FunFam" id="2.160.20.10:FF:000049">
    <property type="entry name" value="Putative exo-beta-1,3-glucanase"/>
    <property type="match status" value="2"/>
</dbReference>
<dbReference type="InterPro" id="IPR039279">
    <property type="entry name" value="QRT3-like"/>
</dbReference>
<dbReference type="Proteomes" id="UP000565441">
    <property type="component" value="Unassembled WGS sequence"/>
</dbReference>
<evidence type="ECO:0000313" key="4">
    <source>
        <dbReference type="Proteomes" id="UP000565441"/>
    </source>
</evidence>
<evidence type="ECO:0000313" key="3">
    <source>
        <dbReference type="EMBL" id="KAF5387123.1"/>
    </source>
</evidence>
<feature type="signal peptide" evidence="1">
    <location>
        <begin position="1"/>
        <end position="22"/>
    </location>
</feature>
<accession>A0A8H5HPL8</accession>
<dbReference type="SUPFAM" id="SSF51126">
    <property type="entry name" value="Pectin lyase-like"/>
    <property type="match status" value="4"/>
</dbReference>
<name>A0A8H5HPL8_9AGAR</name>
<dbReference type="CDD" id="cd23668">
    <property type="entry name" value="GH55_beta13glucanase-like"/>
    <property type="match status" value="2"/>
</dbReference>
<proteinExistence type="predicted"/>
<feature type="domain" description="Rhamnogalacturonase A/B/Epimerase-like pectate lyase" evidence="2">
    <location>
        <begin position="65"/>
        <end position="189"/>
    </location>
</feature>
<keyword evidence="1" id="KW-0732">Signal</keyword>